<evidence type="ECO:0000313" key="1">
    <source>
        <dbReference type="EMBL" id="KAI0087804.1"/>
    </source>
</evidence>
<reference evidence="1" key="1">
    <citation type="journal article" date="2021" name="Environ. Microbiol.">
        <title>Gene family expansions and transcriptome signatures uncover fungal adaptations to wood decay.</title>
        <authorList>
            <person name="Hage H."/>
            <person name="Miyauchi S."/>
            <person name="Viragh M."/>
            <person name="Drula E."/>
            <person name="Min B."/>
            <person name="Chaduli D."/>
            <person name="Navarro D."/>
            <person name="Favel A."/>
            <person name="Norest M."/>
            <person name="Lesage-Meessen L."/>
            <person name="Balint B."/>
            <person name="Merenyi Z."/>
            <person name="de Eugenio L."/>
            <person name="Morin E."/>
            <person name="Martinez A.T."/>
            <person name="Baldrian P."/>
            <person name="Stursova M."/>
            <person name="Martinez M.J."/>
            <person name="Novotny C."/>
            <person name="Magnuson J.K."/>
            <person name="Spatafora J.W."/>
            <person name="Maurice S."/>
            <person name="Pangilinan J."/>
            <person name="Andreopoulos W."/>
            <person name="LaButti K."/>
            <person name="Hundley H."/>
            <person name="Na H."/>
            <person name="Kuo A."/>
            <person name="Barry K."/>
            <person name="Lipzen A."/>
            <person name="Henrissat B."/>
            <person name="Riley R."/>
            <person name="Ahrendt S."/>
            <person name="Nagy L.G."/>
            <person name="Grigoriev I.V."/>
            <person name="Martin F."/>
            <person name="Rosso M.N."/>
        </authorList>
    </citation>
    <scope>NUCLEOTIDE SEQUENCE</scope>
    <source>
        <strain evidence="1">CBS 384.51</strain>
    </source>
</reference>
<gene>
    <name evidence="1" type="ORF">BDY19DRAFT_224799</name>
</gene>
<protein>
    <submittedName>
        <fullName evidence="1">Uncharacterized protein</fullName>
    </submittedName>
</protein>
<dbReference type="Proteomes" id="UP001055072">
    <property type="component" value="Unassembled WGS sequence"/>
</dbReference>
<dbReference type="EMBL" id="MU274916">
    <property type="protein sequence ID" value="KAI0087804.1"/>
    <property type="molecule type" value="Genomic_DNA"/>
</dbReference>
<evidence type="ECO:0000313" key="2">
    <source>
        <dbReference type="Proteomes" id="UP001055072"/>
    </source>
</evidence>
<proteinExistence type="predicted"/>
<name>A0ACB8U153_9APHY</name>
<accession>A0ACB8U153</accession>
<comment type="caution">
    <text evidence="1">The sequence shown here is derived from an EMBL/GenBank/DDBJ whole genome shotgun (WGS) entry which is preliminary data.</text>
</comment>
<sequence length="494" mass="53931">MLNDVPGDIVIAVLEYVSLHDLASLALTCRVLYQLVEEYGWRSYLKIHPRPCYGYAKTFISWSARDQLRLRAVGDTNWRDKEFVARPLSQRWVSKLQPILSINPSRLILAAGSHIYTYDFHPSPSARHAAPVKPECTYVTTMLHPSRDITSMVSVPDGDNDRTIFVGYADGALERLVLPSKSKTHETPFAIRAPEECHNLHNGEILESLSVSSNHLLSLSASGKAGLLSLNSLDRQHTSINLGYRSWCGYLSMGSSSPFAAFGTTSPHAFSTHNIYSSHIDPRASVYLSPGSHLSTTSAVYAIVRAPPSSPWGASHQIIVSGWYDGLVHVHDLRSSSRTPSSNDHSIPSLLPTLTLADPWSYEPIYSLCSGGGSDAHVVAGSARHSVLAFWDVRSPNFGWSVHAPGNDSSPVYSVVMDGSRVFGANESRGFVLDFGGGVMEDTYPPIAHDPVPTATNRNWRRGRVGSAGGDATLKKDTTNGPGFYVTKYNHGKL</sequence>
<organism evidence="1 2">
    <name type="scientific">Irpex rosettiformis</name>
    <dbReference type="NCBI Taxonomy" id="378272"/>
    <lineage>
        <taxon>Eukaryota</taxon>
        <taxon>Fungi</taxon>
        <taxon>Dikarya</taxon>
        <taxon>Basidiomycota</taxon>
        <taxon>Agaricomycotina</taxon>
        <taxon>Agaricomycetes</taxon>
        <taxon>Polyporales</taxon>
        <taxon>Irpicaceae</taxon>
        <taxon>Irpex</taxon>
    </lineage>
</organism>
<keyword evidence="2" id="KW-1185">Reference proteome</keyword>